<name>A0ABN9HI96_9NEOB</name>
<evidence type="ECO:0000256" key="2">
    <source>
        <dbReference type="SAM" id="Phobius"/>
    </source>
</evidence>
<accession>A0ABN9HI96</accession>
<protein>
    <submittedName>
        <fullName evidence="3">Uncharacterized protein</fullName>
    </submittedName>
</protein>
<keyword evidence="4" id="KW-1185">Reference proteome</keyword>
<sequence length="76" mass="8987">MHSPKKNKNLSSNTQQTEHVQSVSTHYMSYQEIRRGHWQQIKQPLYTLQRIIPLGSTVIITSMLYCIYRLIVLLWG</sequence>
<feature type="transmembrane region" description="Helical" evidence="2">
    <location>
        <begin position="51"/>
        <end position="75"/>
    </location>
</feature>
<comment type="caution">
    <text evidence="3">The sequence shown here is derived from an EMBL/GenBank/DDBJ whole genome shotgun (WGS) entry which is preliminary data.</text>
</comment>
<evidence type="ECO:0000313" key="4">
    <source>
        <dbReference type="Proteomes" id="UP001162483"/>
    </source>
</evidence>
<reference evidence="3" key="1">
    <citation type="submission" date="2023-05" db="EMBL/GenBank/DDBJ databases">
        <authorList>
            <person name="Stuckert A."/>
        </authorList>
    </citation>
    <scope>NUCLEOTIDE SEQUENCE</scope>
</reference>
<gene>
    <name evidence="3" type="ORF">SPARVUS_LOCUS16006938</name>
</gene>
<dbReference type="EMBL" id="CATNWA010020959">
    <property type="protein sequence ID" value="CAI9620597.1"/>
    <property type="molecule type" value="Genomic_DNA"/>
</dbReference>
<dbReference type="Proteomes" id="UP001162483">
    <property type="component" value="Unassembled WGS sequence"/>
</dbReference>
<organism evidence="3 4">
    <name type="scientific">Staurois parvus</name>
    <dbReference type="NCBI Taxonomy" id="386267"/>
    <lineage>
        <taxon>Eukaryota</taxon>
        <taxon>Metazoa</taxon>
        <taxon>Chordata</taxon>
        <taxon>Craniata</taxon>
        <taxon>Vertebrata</taxon>
        <taxon>Euteleostomi</taxon>
        <taxon>Amphibia</taxon>
        <taxon>Batrachia</taxon>
        <taxon>Anura</taxon>
        <taxon>Neobatrachia</taxon>
        <taxon>Ranoidea</taxon>
        <taxon>Ranidae</taxon>
        <taxon>Staurois</taxon>
    </lineage>
</organism>
<keyword evidence="2" id="KW-0472">Membrane</keyword>
<evidence type="ECO:0000256" key="1">
    <source>
        <dbReference type="SAM" id="MobiDB-lite"/>
    </source>
</evidence>
<proteinExistence type="predicted"/>
<feature type="compositionally biased region" description="Polar residues" evidence="1">
    <location>
        <begin position="9"/>
        <end position="20"/>
    </location>
</feature>
<keyword evidence="2" id="KW-0812">Transmembrane</keyword>
<evidence type="ECO:0000313" key="3">
    <source>
        <dbReference type="EMBL" id="CAI9620597.1"/>
    </source>
</evidence>
<feature type="region of interest" description="Disordered" evidence="1">
    <location>
        <begin position="1"/>
        <end position="20"/>
    </location>
</feature>
<keyword evidence="2" id="KW-1133">Transmembrane helix</keyword>